<feature type="transmembrane region" description="Helical" evidence="1">
    <location>
        <begin position="339"/>
        <end position="361"/>
    </location>
</feature>
<evidence type="ECO:0000313" key="3">
    <source>
        <dbReference type="Proteomes" id="UP001269144"/>
    </source>
</evidence>
<feature type="transmembrane region" description="Helical" evidence="1">
    <location>
        <begin position="274"/>
        <end position="295"/>
    </location>
</feature>
<keyword evidence="3" id="KW-1185">Reference proteome</keyword>
<proteinExistence type="predicted"/>
<feature type="transmembrane region" description="Helical" evidence="1">
    <location>
        <begin position="121"/>
        <end position="144"/>
    </location>
</feature>
<feature type="transmembrane region" description="Helical" evidence="1">
    <location>
        <begin position="156"/>
        <end position="175"/>
    </location>
</feature>
<dbReference type="Proteomes" id="UP001269144">
    <property type="component" value="Unassembled WGS sequence"/>
</dbReference>
<dbReference type="PIRSF" id="PIRSF028704">
    <property type="entry name" value="UPC028704"/>
    <property type="match status" value="1"/>
</dbReference>
<accession>A0ABU2HSG5</accession>
<comment type="caution">
    <text evidence="2">The sequence shown here is derived from an EMBL/GenBank/DDBJ whole genome shotgun (WGS) entry which is preliminary data.</text>
</comment>
<organism evidence="2 3">
    <name type="scientific">Paracoccus aurantius</name>
    <dbReference type="NCBI Taxonomy" id="3073814"/>
    <lineage>
        <taxon>Bacteria</taxon>
        <taxon>Pseudomonadati</taxon>
        <taxon>Pseudomonadota</taxon>
        <taxon>Alphaproteobacteria</taxon>
        <taxon>Rhodobacterales</taxon>
        <taxon>Paracoccaceae</taxon>
        <taxon>Paracoccus</taxon>
    </lineage>
</organism>
<sequence length="378" mass="42726">MKRIAALDMLRGYALVCIMLDHMPMGVLRSFTLANFTVFDAAELFVLLSGFLVGMVWIKVEAREGRRAAQWRFLKRAYKVWLALVIGAVLLALFSHLLFEFKMNHKAVWFQYSRWIVENPFGYVATVALMWMQPNLLDVLALYVLLIATAPITVPFLLRMPFTAMAVSAAIWWLSEPLNAMIPNQREGQGLLFNPFGWQLLFFTGVAMGAFRDQFMPVLRQRTGVLNGISVAILLFGLAIIICWRIGAPAKPVADMLKQVYGSIDKWSLDGLRYMSILAATWLVAVPLASAFEWMARTLLGRDLAEIGRGGLWSFVTCVLLSIWGDALDMTVSPGATGFLLRVAIDIWVIVALWISAALWLRREEWMGRVRSWLTRLT</sequence>
<dbReference type="Pfam" id="PF10129">
    <property type="entry name" value="OpgC_C"/>
    <property type="match status" value="1"/>
</dbReference>
<evidence type="ECO:0000313" key="2">
    <source>
        <dbReference type="EMBL" id="MDS9467981.1"/>
    </source>
</evidence>
<dbReference type="InterPro" id="IPR014550">
    <property type="entry name" value="UCP028704_OpgC"/>
</dbReference>
<feature type="transmembrane region" description="Helical" evidence="1">
    <location>
        <begin position="224"/>
        <end position="247"/>
    </location>
</feature>
<dbReference type="PANTHER" id="PTHR38592:SF3">
    <property type="entry name" value="BLL4819 PROTEIN"/>
    <property type="match status" value="1"/>
</dbReference>
<keyword evidence="1" id="KW-0812">Transmembrane</keyword>
<keyword evidence="1" id="KW-1133">Transmembrane helix</keyword>
<feature type="transmembrane region" description="Helical" evidence="1">
    <location>
        <begin position="195"/>
        <end position="212"/>
    </location>
</feature>
<name>A0ABU2HSG5_9RHOB</name>
<keyword evidence="1" id="KW-0472">Membrane</keyword>
<dbReference type="EMBL" id="JAVQLW010000001">
    <property type="protein sequence ID" value="MDS9467981.1"/>
    <property type="molecule type" value="Genomic_DNA"/>
</dbReference>
<feature type="transmembrane region" description="Helical" evidence="1">
    <location>
        <begin position="12"/>
        <end position="32"/>
    </location>
</feature>
<feature type="transmembrane region" description="Helical" evidence="1">
    <location>
        <begin position="80"/>
        <end position="101"/>
    </location>
</feature>
<dbReference type="PANTHER" id="PTHR38592">
    <property type="entry name" value="BLL4819 PROTEIN"/>
    <property type="match status" value="1"/>
</dbReference>
<gene>
    <name evidence="2" type="ORF">RGQ15_10430</name>
</gene>
<reference evidence="3" key="1">
    <citation type="submission" date="2023-07" db="EMBL/GenBank/DDBJ databases">
        <title>Paracoccus sp. MBLB3053 whole genome sequence.</title>
        <authorList>
            <person name="Hwang C.Y."/>
            <person name="Cho E.-S."/>
            <person name="Seo M.-J."/>
        </authorList>
    </citation>
    <scope>NUCLEOTIDE SEQUENCE [LARGE SCALE GENOMIC DNA]</scope>
    <source>
        <strain evidence="3">MBLB3053</strain>
    </source>
</reference>
<feature type="transmembrane region" description="Helical" evidence="1">
    <location>
        <begin position="44"/>
        <end position="60"/>
    </location>
</feature>
<protein>
    <submittedName>
        <fullName evidence="2">OpgC domain-containing protein</fullName>
    </submittedName>
</protein>
<feature type="transmembrane region" description="Helical" evidence="1">
    <location>
        <begin position="307"/>
        <end position="327"/>
    </location>
</feature>
<evidence type="ECO:0000256" key="1">
    <source>
        <dbReference type="SAM" id="Phobius"/>
    </source>
</evidence>
<dbReference type="RefSeq" id="WP_311160158.1">
    <property type="nucleotide sequence ID" value="NZ_JAVQLW010000001.1"/>
</dbReference>